<evidence type="ECO:0000313" key="2">
    <source>
        <dbReference type="Proteomes" id="UP000004703"/>
    </source>
</evidence>
<dbReference type="Proteomes" id="UP000004703">
    <property type="component" value="Chromosome"/>
</dbReference>
<protein>
    <submittedName>
        <fullName evidence="1">Uncharacterized protein</fullName>
    </submittedName>
</protein>
<organism evidence="1 2">
    <name type="scientific">Roseibium alexandrii (strain DSM 17067 / NCIMB 14079 / DFL-11)</name>
    <name type="common">Labrenzia alexandrii</name>
    <dbReference type="NCBI Taxonomy" id="244592"/>
    <lineage>
        <taxon>Bacteria</taxon>
        <taxon>Pseudomonadati</taxon>
        <taxon>Pseudomonadota</taxon>
        <taxon>Alphaproteobacteria</taxon>
        <taxon>Hyphomicrobiales</taxon>
        <taxon>Stappiaceae</taxon>
        <taxon>Roseibium</taxon>
    </lineage>
</organism>
<gene>
    <name evidence="1" type="ORF">SADFL11_00034130</name>
</gene>
<dbReference type="AlphaFoldDB" id="A0A5E8UWI7"/>
<name>A0A5E8UWI7_ROSAD</name>
<accession>A0A5E8UWI7</accession>
<reference evidence="1 2" key="2">
    <citation type="submission" date="2013-04" db="EMBL/GenBank/DDBJ databases">
        <authorList>
            <person name="Fiebig A."/>
            <person name="Pradella S."/>
            <person name="Wagner-Doebler I."/>
        </authorList>
    </citation>
    <scope>NUCLEOTIDE SEQUENCE [LARGE SCALE GENOMIC DNA]</scope>
    <source>
        <strain evidence="2">DSM 17067 / NCIMB 14079 / DFL-11</strain>
    </source>
</reference>
<evidence type="ECO:0000313" key="1">
    <source>
        <dbReference type="EMBL" id="RMX61832.1"/>
    </source>
</evidence>
<comment type="caution">
    <text evidence="1">The sequence shown here is derived from an EMBL/GenBank/DDBJ whole genome shotgun (WGS) entry which is preliminary data.</text>
</comment>
<sequence>MALRLEPPDRMTVSGGPVHGLDRCQRAGGINLDPKNLFAYFGMQRMCQGRDGGARCCHVSCLRSRNSGGCGQDCRQEYAETNSLQQGAGVLQVPGPFPVCRLDLGILGFIIS</sequence>
<dbReference type="EMBL" id="ACCU02000004">
    <property type="protein sequence ID" value="RMX61832.1"/>
    <property type="molecule type" value="Genomic_DNA"/>
</dbReference>
<reference evidence="1 2" key="1">
    <citation type="submission" date="2008-01" db="EMBL/GenBank/DDBJ databases">
        <authorList>
            <person name="Wagner-Dobler I."/>
            <person name="Ferriera S."/>
            <person name="Johnson J."/>
            <person name="Kravitz S."/>
            <person name="Beeson K."/>
            <person name="Sutton G."/>
            <person name="Rogers Y.-H."/>
            <person name="Friedman R."/>
            <person name="Frazier M."/>
            <person name="Venter J.C."/>
        </authorList>
    </citation>
    <scope>NUCLEOTIDE SEQUENCE [LARGE SCALE GENOMIC DNA]</scope>
    <source>
        <strain evidence="2">DSM 17067 / NCIMB 14079 / DFL-11</strain>
    </source>
</reference>
<proteinExistence type="predicted"/>